<organism evidence="9 10">
    <name type="scientific">Algoriphagus sediminis</name>
    <dbReference type="NCBI Taxonomy" id="3057113"/>
    <lineage>
        <taxon>Bacteria</taxon>
        <taxon>Pseudomonadati</taxon>
        <taxon>Bacteroidota</taxon>
        <taxon>Cytophagia</taxon>
        <taxon>Cytophagales</taxon>
        <taxon>Cyclobacteriaceae</taxon>
        <taxon>Algoriphagus</taxon>
    </lineage>
</organism>
<dbReference type="Proteomes" id="UP001171916">
    <property type="component" value="Unassembled WGS sequence"/>
</dbReference>
<dbReference type="SUPFAM" id="SSF56235">
    <property type="entry name" value="N-terminal nucleophile aminohydrolases (Ntn hydrolases)"/>
    <property type="match status" value="1"/>
</dbReference>
<keyword evidence="5" id="KW-0067">ATP-binding</keyword>
<accession>A0ABT7YE49</accession>
<evidence type="ECO:0000256" key="5">
    <source>
        <dbReference type="ARBA" id="ARBA00022840"/>
    </source>
</evidence>
<reference evidence="9" key="1">
    <citation type="submission" date="2023-06" db="EMBL/GenBank/DDBJ databases">
        <title>Robiginitalea aurantiacus sp. nov. and Algoriphagus sediminis sp. nov., isolated from coastal sediment.</title>
        <authorList>
            <person name="Zhou Z.Y."/>
            <person name="An J."/>
            <person name="Jia Y.W."/>
            <person name="Du Z.J."/>
        </authorList>
    </citation>
    <scope>NUCLEOTIDE SEQUENCE</scope>
    <source>
        <strain evidence="9">C2-7</strain>
    </source>
</reference>
<dbReference type="Gene3D" id="3.40.50.620">
    <property type="entry name" value="HUPs"/>
    <property type="match status" value="1"/>
</dbReference>
<dbReference type="RefSeq" id="WP_290000460.1">
    <property type="nucleotide sequence ID" value="NZ_JAUEPH010000004.1"/>
</dbReference>
<gene>
    <name evidence="9" type="primary">asnB</name>
    <name evidence="9" type="ORF">QVH07_11330</name>
</gene>
<dbReference type="InterPro" id="IPR017932">
    <property type="entry name" value="GATase_2_dom"/>
</dbReference>
<evidence type="ECO:0000313" key="9">
    <source>
        <dbReference type="EMBL" id="MDN3204746.1"/>
    </source>
</evidence>
<dbReference type="NCBIfam" id="TIGR01536">
    <property type="entry name" value="asn_synth_AEB"/>
    <property type="match status" value="1"/>
</dbReference>
<dbReference type="SUPFAM" id="SSF52402">
    <property type="entry name" value="Adenine nucleotide alpha hydrolases-like"/>
    <property type="match status" value="1"/>
</dbReference>
<dbReference type="Pfam" id="PF00733">
    <property type="entry name" value="Asn_synthase"/>
    <property type="match status" value="1"/>
</dbReference>
<keyword evidence="4" id="KW-0547">Nucleotide-binding</keyword>
<evidence type="ECO:0000256" key="1">
    <source>
        <dbReference type="ARBA" id="ARBA00005187"/>
    </source>
</evidence>
<dbReference type="InterPro" id="IPR029055">
    <property type="entry name" value="Ntn_hydrolases_N"/>
</dbReference>
<evidence type="ECO:0000256" key="4">
    <source>
        <dbReference type="ARBA" id="ARBA00022741"/>
    </source>
</evidence>
<sequence length="629" mass="71559">MCGILGIYTPDSSLPNETVDILQNALMKQKHRGPDADGYWLNEKVALGHNRLSIIDLTHAADQPFYREDLGLRISFNGEIYNYQILKEELLKKDYHFKTNSDTEVLLAGYHAFGSEICRKITGMYAFAIWDENKDSLFLARDRFGEKPLFYIKKDSGFYFASELNALRTIYPGELNINQDAVVDLLEMMYIHLHHTIYKEVSNFPPAHWLKIDSKGEFEWGKYYSYSLPEKEKIDFLELKKLTKEKLFKVVEKQLHADVPVATFLSAGVDSGLITAIASEIKPDLTAVTMSTAEESTDETAGATFLAKKLGINHEIVPVSTDSIDHLSNILSDIQPLADASLIPSHLVTNKVQGKYKVMLSGDGGDEIFGSYNRPNLYQKYSGGLFPLGDKIVQRGLSFSGKNSEKLRSRLNDKNRMKFGGWGGFFSSHNLNSGLMGKVFLQGKPQNNQVKLYNELKERFSGNEDKLSFGIDFESRLPGDFLFKIDSAAMHSSIEVRAPFLDHQLVDFLMKVPVRSLMPNGIDKELSKSLLSDYTGKPWEAPKKGFTIPYWKYLQGDWGDILEVYLREGKSQEYFSFNTKGLLDMLHELRKQHAIHYGRILFAVLVMEIWLRVFHLASQKRSAFYTELS</sequence>
<dbReference type="PANTHER" id="PTHR43284:SF1">
    <property type="entry name" value="ASPARAGINE SYNTHETASE"/>
    <property type="match status" value="1"/>
</dbReference>
<dbReference type="CDD" id="cd00712">
    <property type="entry name" value="AsnB"/>
    <property type="match status" value="1"/>
</dbReference>
<comment type="catalytic activity">
    <reaction evidence="7">
        <text>L-aspartate + L-glutamine + ATP + H2O = L-asparagine + L-glutamate + AMP + diphosphate + H(+)</text>
        <dbReference type="Rhea" id="RHEA:12228"/>
        <dbReference type="ChEBI" id="CHEBI:15377"/>
        <dbReference type="ChEBI" id="CHEBI:15378"/>
        <dbReference type="ChEBI" id="CHEBI:29985"/>
        <dbReference type="ChEBI" id="CHEBI:29991"/>
        <dbReference type="ChEBI" id="CHEBI:30616"/>
        <dbReference type="ChEBI" id="CHEBI:33019"/>
        <dbReference type="ChEBI" id="CHEBI:58048"/>
        <dbReference type="ChEBI" id="CHEBI:58359"/>
        <dbReference type="ChEBI" id="CHEBI:456215"/>
        <dbReference type="EC" id="6.3.5.4"/>
    </reaction>
</comment>
<keyword evidence="6" id="KW-0315">Glutamine amidotransferase</keyword>
<dbReference type="InterPro" id="IPR033738">
    <property type="entry name" value="AsnB_N"/>
</dbReference>
<keyword evidence="9" id="KW-0436">Ligase</keyword>
<dbReference type="EMBL" id="JAUEPH010000004">
    <property type="protein sequence ID" value="MDN3204746.1"/>
    <property type="molecule type" value="Genomic_DNA"/>
</dbReference>
<dbReference type="GO" id="GO:0004066">
    <property type="term" value="F:asparagine synthase (glutamine-hydrolyzing) activity"/>
    <property type="evidence" value="ECO:0007669"/>
    <property type="project" value="UniProtKB-EC"/>
</dbReference>
<comment type="similarity">
    <text evidence="2">Belongs to the asparagine synthetase family.</text>
</comment>
<dbReference type="Gene3D" id="3.60.20.10">
    <property type="entry name" value="Glutamine Phosphoribosylpyrophosphate, subunit 1, domain 1"/>
    <property type="match status" value="1"/>
</dbReference>
<evidence type="ECO:0000256" key="7">
    <source>
        <dbReference type="ARBA" id="ARBA00048741"/>
    </source>
</evidence>
<dbReference type="PIRSF" id="PIRSF001589">
    <property type="entry name" value="Asn_synthetase_glu-h"/>
    <property type="match status" value="1"/>
</dbReference>
<feature type="domain" description="Glutamine amidotransferase type-2" evidence="8">
    <location>
        <begin position="2"/>
        <end position="215"/>
    </location>
</feature>
<proteinExistence type="inferred from homology"/>
<evidence type="ECO:0000256" key="3">
    <source>
        <dbReference type="ARBA" id="ARBA00012737"/>
    </source>
</evidence>
<dbReference type="PROSITE" id="PS51278">
    <property type="entry name" value="GATASE_TYPE_2"/>
    <property type="match status" value="1"/>
</dbReference>
<evidence type="ECO:0000256" key="2">
    <source>
        <dbReference type="ARBA" id="ARBA00005752"/>
    </source>
</evidence>
<protein>
    <recommendedName>
        <fullName evidence="3">asparagine synthase (glutamine-hydrolyzing)</fullName>
        <ecNumber evidence="3">6.3.5.4</ecNumber>
    </recommendedName>
</protein>
<dbReference type="InterPro" id="IPR014729">
    <property type="entry name" value="Rossmann-like_a/b/a_fold"/>
</dbReference>
<name>A0ABT7YE49_9BACT</name>
<dbReference type="CDD" id="cd01991">
    <property type="entry name" value="Asn_synthase_B_C"/>
    <property type="match status" value="1"/>
</dbReference>
<dbReference type="InterPro" id="IPR051786">
    <property type="entry name" value="ASN_synthetase/amidase"/>
</dbReference>
<comment type="caution">
    <text evidence="9">The sequence shown here is derived from an EMBL/GenBank/DDBJ whole genome shotgun (WGS) entry which is preliminary data.</text>
</comment>
<dbReference type="Pfam" id="PF13522">
    <property type="entry name" value="GATase_6"/>
    <property type="match status" value="1"/>
</dbReference>
<dbReference type="InterPro" id="IPR006426">
    <property type="entry name" value="Asn_synth_AEB"/>
</dbReference>
<dbReference type="EC" id="6.3.5.4" evidence="3"/>
<evidence type="ECO:0000256" key="6">
    <source>
        <dbReference type="ARBA" id="ARBA00022962"/>
    </source>
</evidence>
<evidence type="ECO:0000313" key="10">
    <source>
        <dbReference type="Proteomes" id="UP001171916"/>
    </source>
</evidence>
<evidence type="ECO:0000259" key="8">
    <source>
        <dbReference type="PROSITE" id="PS51278"/>
    </source>
</evidence>
<keyword evidence="10" id="KW-1185">Reference proteome</keyword>
<comment type="pathway">
    <text evidence="1">Amino-acid biosynthesis; L-asparagine biosynthesis; L-asparagine from L-aspartate (L-Gln route): step 1/1.</text>
</comment>
<dbReference type="PANTHER" id="PTHR43284">
    <property type="entry name" value="ASPARAGINE SYNTHETASE (GLUTAMINE-HYDROLYZING)"/>
    <property type="match status" value="1"/>
</dbReference>
<dbReference type="InterPro" id="IPR001962">
    <property type="entry name" value="Asn_synthase"/>
</dbReference>